<sequence length="88" mass="10183">QELKDVQDGQRILEKKGSAALKDLRRQLQLERRRGERLQERLQELLVPSRARSGQGGKKHQILGWGRSKNWGRGGPKFLGRRSKNLGW</sequence>
<dbReference type="PANTHER" id="PTHR18978:SF1">
    <property type="entry name" value="GRIP1-ASSOCIATED PROTEIN 1"/>
    <property type="match status" value="1"/>
</dbReference>
<dbReference type="GO" id="GO:0098837">
    <property type="term" value="C:postsynaptic recycling endosome"/>
    <property type="evidence" value="ECO:0007669"/>
    <property type="project" value="TreeGrafter"/>
</dbReference>
<dbReference type="OrthoDB" id="6269447at2759"/>
<dbReference type="Proteomes" id="UP000549157">
    <property type="component" value="Unassembled WGS sequence"/>
</dbReference>
<dbReference type="GO" id="GO:0099158">
    <property type="term" value="P:regulation of recycling endosome localization within postsynapse"/>
    <property type="evidence" value="ECO:0007669"/>
    <property type="project" value="TreeGrafter"/>
</dbReference>
<dbReference type="GO" id="GO:0098998">
    <property type="term" value="C:extrinsic component of postsynaptic early endosome membrane"/>
    <property type="evidence" value="ECO:0007669"/>
    <property type="project" value="TreeGrafter"/>
</dbReference>
<dbReference type="GO" id="GO:0098887">
    <property type="term" value="P:neurotransmitter receptor transport, endosome to postsynaptic membrane"/>
    <property type="evidence" value="ECO:0007669"/>
    <property type="project" value="TreeGrafter"/>
</dbReference>
<dbReference type="GO" id="GO:0098978">
    <property type="term" value="C:glutamatergic synapse"/>
    <property type="evidence" value="ECO:0007669"/>
    <property type="project" value="TreeGrafter"/>
</dbReference>
<dbReference type="GO" id="GO:1905244">
    <property type="term" value="P:regulation of modification of synaptic structure"/>
    <property type="evidence" value="ECO:0007669"/>
    <property type="project" value="TreeGrafter"/>
</dbReference>
<dbReference type="AlphaFoldDB" id="A0A7L2KR14"/>
<reference evidence="2 3" key="1">
    <citation type="submission" date="2019-09" db="EMBL/GenBank/DDBJ databases">
        <title>Bird 10,000 Genomes (B10K) Project - Family phase.</title>
        <authorList>
            <person name="Zhang G."/>
        </authorList>
    </citation>
    <scope>NUCLEOTIDE SEQUENCE [LARGE SCALE GENOMIC DNA]</scope>
    <source>
        <strain evidence="2">B10K-DU-001-36</strain>
        <tissue evidence="2">Muscle</tissue>
    </source>
</reference>
<feature type="non-terminal residue" evidence="2">
    <location>
        <position position="1"/>
    </location>
</feature>
<organism evidence="2 3">
    <name type="scientific">Zosterops hypoxanthus</name>
    <dbReference type="NCBI Taxonomy" id="2485327"/>
    <lineage>
        <taxon>Eukaryota</taxon>
        <taxon>Metazoa</taxon>
        <taxon>Chordata</taxon>
        <taxon>Craniata</taxon>
        <taxon>Vertebrata</taxon>
        <taxon>Euteleostomi</taxon>
        <taxon>Archelosauria</taxon>
        <taxon>Archosauria</taxon>
        <taxon>Dinosauria</taxon>
        <taxon>Saurischia</taxon>
        <taxon>Theropoda</taxon>
        <taxon>Coelurosauria</taxon>
        <taxon>Aves</taxon>
        <taxon>Neognathae</taxon>
        <taxon>Neoaves</taxon>
        <taxon>Telluraves</taxon>
        <taxon>Australaves</taxon>
        <taxon>Passeriformes</taxon>
        <taxon>Sylvioidea</taxon>
        <taxon>Zosteropidae</taxon>
        <taxon>Zosterops</taxon>
    </lineage>
</organism>
<feature type="region of interest" description="Disordered" evidence="1">
    <location>
        <begin position="49"/>
        <end position="88"/>
    </location>
</feature>
<proteinExistence type="predicted"/>
<evidence type="ECO:0000313" key="2">
    <source>
        <dbReference type="EMBL" id="NXR37011.1"/>
    </source>
</evidence>
<dbReference type="GO" id="GO:0099152">
    <property type="term" value="P:regulation of neurotransmitter receptor transport, endosome to postsynaptic membrane"/>
    <property type="evidence" value="ECO:0007669"/>
    <property type="project" value="TreeGrafter"/>
</dbReference>
<feature type="non-terminal residue" evidence="2">
    <location>
        <position position="88"/>
    </location>
</feature>
<keyword evidence="3" id="KW-1185">Reference proteome</keyword>
<dbReference type="EMBL" id="VWYL01017490">
    <property type="protein sequence ID" value="NXR37011.1"/>
    <property type="molecule type" value="Genomic_DNA"/>
</dbReference>
<dbReference type="PANTHER" id="PTHR18978">
    <property type="entry name" value="GRIP-1 ASSOCIATED PROTEIN 1"/>
    <property type="match status" value="1"/>
</dbReference>
<comment type="caution">
    <text evidence="2">The sequence shown here is derived from an EMBL/GenBank/DDBJ whole genome shotgun (WGS) entry which is preliminary data.</text>
</comment>
<protein>
    <submittedName>
        <fullName evidence="2">GRAP1 protein</fullName>
    </submittedName>
</protein>
<name>A0A7L2KR14_9PASS</name>
<evidence type="ECO:0000313" key="3">
    <source>
        <dbReference type="Proteomes" id="UP000549157"/>
    </source>
</evidence>
<feature type="compositionally biased region" description="Basic residues" evidence="1">
    <location>
        <begin position="79"/>
        <end position="88"/>
    </location>
</feature>
<accession>A0A7L2KR14</accession>
<dbReference type="InterPro" id="IPR026204">
    <property type="entry name" value="GRIPAP1"/>
</dbReference>
<gene>
    <name evidence="2" type="primary">Gripap1</name>
    <name evidence="2" type="ORF">ZOSHYP_R14942</name>
</gene>
<evidence type="ECO:0000256" key="1">
    <source>
        <dbReference type="SAM" id="MobiDB-lite"/>
    </source>
</evidence>